<feature type="compositionally biased region" description="Polar residues" evidence="1">
    <location>
        <begin position="171"/>
        <end position="183"/>
    </location>
</feature>
<keyword evidence="2" id="KW-0472">Membrane</keyword>
<comment type="caution">
    <text evidence="3">The sequence shown here is derived from an EMBL/GenBank/DDBJ whole genome shotgun (WGS) entry which is preliminary data.</text>
</comment>
<evidence type="ECO:0000313" key="4">
    <source>
        <dbReference type="Proteomes" id="UP000226431"/>
    </source>
</evidence>
<dbReference type="Proteomes" id="UP000226431">
    <property type="component" value="Unassembled WGS sequence"/>
</dbReference>
<protein>
    <submittedName>
        <fullName evidence="3">Uncharacterized protein</fullName>
    </submittedName>
</protein>
<name>A0A2C5YW94_9HYPO</name>
<feature type="compositionally biased region" description="Polar residues" evidence="1">
    <location>
        <begin position="400"/>
        <end position="418"/>
    </location>
</feature>
<dbReference type="STRING" id="2004952.A0A2C5YW94"/>
<feature type="transmembrane region" description="Helical" evidence="2">
    <location>
        <begin position="14"/>
        <end position="39"/>
    </location>
</feature>
<keyword evidence="2" id="KW-0812">Transmembrane</keyword>
<dbReference type="EMBL" id="NJES01000454">
    <property type="protein sequence ID" value="PHH72026.1"/>
    <property type="molecule type" value="Genomic_DNA"/>
</dbReference>
<reference evidence="3 4" key="1">
    <citation type="submission" date="2017-06" db="EMBL/GenBank/DDBJ databases">
        <title>Ant-infecting Ophiocordyceps genomes reveal a high diversity of potential behavioral manipulation genes and a possible major role for enterotoxins.</title>
        <authorList>
            <person name="De Bekker C."/>
            <person name="Evans H.C."/>
            <person name="Brachmann A."/>
            <person name="Hughes D.P."/>
        </authorList>
    </citation>
    <scope>NUCLEOTIDE SEQUENCE [LARGE SCALE GENOMIC DNA]</scope>
    <source>
        <strain evidence="3 4">Map16</strain>
    </source>
</reference>
<proteinExistence type="predicted"/>
<dbReference type="OrthoDB" id="6365676at2759"/>
<keyword evidence="2" id="KW-1133">Transmembrane helix</keyword>
<organism evidence="3 4">
    <name type="scientific">Ophiocordyceps camponoti-rufipedis</name>
    <dbReference type="NCBI Taxonomy" id="2004952"/>
    <lineage>
        <taxon>Eukaryota</taxon>
        <taxon>Fungi</taxon>
        <taxon>Dikarya</taxon>
        <taxon>Ascomycota</taxon>
        <taxon>Pezizomycotina</taxon>
        <taxon>Sordariomycetes</taxon>
        <taxon>Hypocreomycetidae</taxon>
        <taxon>Hypocreales</taxon>
        <taxon>Ophiocordycipitaceae</taxon>
        <taxon>Ophiocordyceps</taxon>
    </lineage>
</organism>
<feature type="region of interest" description="Disordered" evidence="1">
    <location>
        <begin position="369"/>
        <end position="441"/>
    </location>
</feature>
<accession>A0A2C5YW94</accession>
<sequence length="441" mass="46871">MGAMLMRRELGEGVIAGTVIGIIFFLLALCLYPVIVGLVKRRRRSRPDVETGPQVLGVESGARPSSTDLCKDDVELSRAVKGWGVPCASPALDEGVSLAYLTTPRHGFFPPGLGASADYYYDSGLIPVEAVDISAAPSRDVAQPGDSFGDRVKRLKGQGNGLAESLHGDRQLSSSAAAETCSANDFMKTPPPPQTRTGLQPSPPSCPAPGTVNPMDIMPASTEAEVWHRTEQQLMDYTVGRSPPADIADDGVGCQSAGAGADMEIDGRLEQDNGFDDVQTGVVSPFRPVTAQLPPPAFFDQVEESVPAGYCFDDVQTGVVSPFRPVTPQLPPPAFFDQVEESVPARYYGQNMPQVNAAEAQSRTYLSDQPMTTPEEEPPSVDVSPLATLPPHDTPGELSLSGSDCRSSNSPKSPTRTPSGGHYACDEPGCDQAFDQLHKLK</sequence>
<gene>
    <name evidence="3" type="ORF">CDD80_4825</name>
</gene>
<evidence type="ECO:0000256" key="2">
    <source>
        <dbReference type="SAM" id="Phobius"/>
    </source>
</evidence>
<evidence type="ECO:0000313" key="3">
    <source>
        <dbReference type="EMBL" id="PHH72026.1"/>
    </source>
</evidence>
<evidence type="ECO:0000256" key="1">
    <source>
        <dbReference type="SAM" id="MobiDB-lite"/>
    </source>
</evidence>
<dbReference type="AlphaFoldDB" id="A0A2C5YW94"/>
<keyword evidence="4" id="KW-1185">Reference proteome</keyword>
<feature type="region of interest" description="Disordered" evidence="1">
    <location>
        <begin position="160"/>
        <end position="208"/>
    </location>
</feature>